<feature type="signal peptide" evidence="1">
    <location>
        <begin position="1"/>
        <end position="19"/>
    </location>
</feature>
<accession>A0A7E4UY79</accession>
<feature type="chain" id="PRO_5028809012" evidence="1">
    <location>
        <begin position="20"/>
        <end position="139"/>
    </location>
</feature>
<reference evidence="2" key="1">
    <citation type="journal article" date="2013" name="Genetics">
        <title>The draft genome and transcriptome of Panagrellus redivivus are shaped by the harsh demands of a free-living lifestyle.</title>
        <authorList>
            <person name="Srinivasan J."/>
            <person name="Dillman A.R."/>
            <person name="Macchietto M.G."/>
            <person name="Heikkinen L."/>
            <person name="Lakso M."/>
            <person name="Fracchia K.M."/>
            <person name="Antoshechkin I."/>
            <person name="Mortazavi A."/>
            <person name="Wong G."/>
            <person name="Sternberg P.W."/>
        </authorList>
    </citation>
    <scope>NUCLEOTIDE SEQUENCE [LARGE SCALE GENOMIC DNA]</scope>
    <source>
        <strain evidence="2">MT8872</strain>
    </source>
</reference>
<protein>
    <submittedName>
        <fullName evidence="3">Secreted protein</fullName>
    </submittedName>
</protein>
<organism evidence="2 3">
    <name type="scientific">Panagrellus redivivus</name>
    <name type="common">Microworm</name>
    <dbReference type="NCBI Taxonomy" id="6233"/>
    <lineage>
        <taxon>Eukaryota</taxon>
        <taxon>Metazoa</taxon>
        <taxon>Ecdysozoa</taxon>
        <taxon>Nematoda</taxon>
        <taxon>Chromadorea</taxon>
        <taxon>Rhabditida</taxon>
        <taxon>Tylenchina</taxon>
        <taxon>Panagrolaimomorpha</taxon>
        <taxon>Panagrolaimoidea</taxon>
        <taxon>Panagrolaimidae</taxon>
        <taxon>Panagrellus</taxon>
    </lineage>
</organism>
<dbReference type="WBParaSite" id="Pan_g13877.t1">
    <property type="protein sequence ID" value="Pan_g13877.t1"/>
    <property type="gene ID" value="Pan_g13877"/>
</dbReference>
<evidence type="ECO:0000256" key="1">
    <source>
        <dbReference type="SAM" id="SignalP"/>
    </source>
</evidence>
<dbReference type="Proteomes" id="UP000492821">
    <property type="component" value="Unassembled WGS sequence"/>
</dbReference>
<keyword evidence="1" id="KW-0732">Signal</keyword>
<reference evidence="3" key="2">
    <citation type="submission" date="2020-10" db="UniProtKB">
        <authorList>
            <consortium name="WormBaseParasite"/>
        </authorList>
    </citation>
    <scope>IDENTIFICATION</scope>
</reference>
<evidence type="ECO:0000313" key="3">
    <source>
        <dbReference type="WBParaSite" id="Pan_g13877.t1"/>
    </source>
</evidence>
<proteinExistence type="predicted"/>
<dbReference type="AlphaFoldDB" id="A0A7E4UY79"/>
<name>A0A7E4UY79_PANRE</name>
<keyword evidence="2" id="KW-1185">Reference proteome</keyword>
<evidence type="ECO:0000313" key="2">
    <source>
        <dbReference type="Proteomes" id="UP000492821"/>
    </source>
</evidence>
<sequence>MKAHLISLILATLTTLSLAYSAKELCMERTYLLNKLKVHFTEAASNPKLQKQLAAATLRANEQTKRWYYYPSEYNYKDYGDDRTLKITFSRIDCEIDIPFNQCPMNIVKQASKYEVTMVSSGTEGEDGGDIQSYTLTKL</sequence>